<dbReference type="PROSITE" id="PS50005">
    <property type="entry name" value="TPR"/>
    <property type="match status" value="4"/>
</dbReference>
<dbReference type="GO" id="GO:0006260">
    <property type="term" value="P:DNA replication"/>
    <property type="evidence" value="ECO:0007669"/>
    <property type="project" value="UniProtKB-KW"/>
</dbReference>
<dbReference type="AlphaFoldDB" id="A0A7W5AYW8"/>
<name>A0A7W5AYW8_9BACL</name>
<dbReference type="PANTHER" id="PTHR44943:SF8">
    <property type="entry name" value="TPR REPEAT-CONTAINING PROTEIN MJ0263"/>
    <property type="match status" value="1"/>
</dbReference>
<dbReference type="PANTHER" id="PTHR44943">
    <property type="entry name" value="CELLULOSE SYNTHASE OPERON PROTEIN C"/>
    <property type="match status" value="1"/>
</dbReference>
<dbReference type="InterPro" id="IPR011990">
    <property type="entry name" value="TPR-like_helical_dom_sf"/>
</dbReference>
<dbReference type="Pfam" id="PF13181">
    <property type="entry name" value="TPR_8"/>
    <property type="match status" value="2"/>
</dbReference>
<dbReference type="PROSITE" id="PS50076">
    <property type="entry name" value="DNAJ_2"/>
    <property type="match status" value="1"/>
</dbReference>
<proteinExistence type="predicted"/>
<evidence type="ECO:0000256" key="5">
    <source>
        <dbReference type="PROSITE-ProRule" id="PRU00339"/>
    </source>
</evidence>
<feature type="repeat" description="TPR" evidence="5">
    <location>
        <begin position="686"/>
        <end position="719"/>
    </location>
</feature>
<dbReference type="InterPro" id="IPR019734">
    <property type="entry name" value="TPR_rpt"/>
</dbReference>
<organism evidence="7 8">
    <name type="scientific">Paenibacillus phyllosphaerae</name>
    <dbReference type="NCBI Taxonomy" id="274593"/>
    <lineage>
        <taxon>Bacteria</taxon>
        <taxon>Bacillati</taxon>
        <taxon>Bacillota</taxon>
        <taxon>Bacilli</taxon>
        <taxon>Bacillales</taxon>
        <taxon>Paenibacillaceae</taxon>
        <taxon>Paenibacillus</taxon>
    </lineage>
</organism>
<keyword evidence="4" id="KW-0346">Stress response</keyword>
<comment type="caution">
    <text evidence="7">The sequence shown here is derived from an EMBL/GenBank/DDBJ whole genome shotgun (WGS) entry which is preliminary data.</text>
</comment>
<dbReference type="InterPro" id="IPR051685">
    <property type="entry name" value="Ycf3/AcsC/BcsC/TPR_MFPF"/>
</dbReference>
<protein>
    <submittedName>
        <fullName evidence="7">Tetratricopeptide (TPR) repeat protein</fullName>
    </submittedName>
</protein>
<dbReference type="SMART" id="SM00028">
    <property type="entry name" value="TPR"/>
    <property type="match status" value="14"/>
</dbReference>
<evidence type="ECO:0000313" key="7">
    <source>
        <dbReference type="EMBL" id="MBB3110836.1"/>
    </source>
</evidence>
<evidence type="ECO:0000259" key="6">
    <source>
        <dbReference type="PROSITE" id="PS50076"/>
    </source>
</evidence>
<dbReference type="Pfam" id="PF12895">
    <property type="entry name" value="ANAPC3"/>
    <property type="match status" value="1"/>
</dbReference>
<dbReference type="Pfam" id="PF13432">
    <property type="entry name" value="TPR_16"/>
    <property type="match status" value="1"/>
</dbReference>
<dbReference type="SMART" id="SM00271">
    <property type="entry name" value="DnaJ"/>
    <property type="match status" value="1"/>
</dbReference>
<evidence type="ECO:0000256" key="4">
    <source>
        <dbReference type="ARBA" id="ARBA00023016"/>
    </source>
</evidence>
<dbReference type="EMBL" id="JACHXK010000005">
    <property type="protein sequence ID" value="MBB3110836.1"/>
    <property type="molecule type" value="Genomic_DNA"/>
</dbReference>
<dbReference type="Pfam" id="PF13176">
    <property type="entry name" value="TPR_7"/>
    <property type="match status" value="1"/>
</dbReference>
<accession>A0A7W5AYW8</accession>
<dbReference type="InterPro" id="IPR036869">
    <property type="entry name" value="J_dom_sf"/>
</dbReference>
<dbReference type="CDD" id="cd06257">
    <property type="entry name" value="DnaJ"/>
    <property type="match status" value="1"/>
</dbReference>
<evidence type="ECO:0000256" key="1">
    <source>
        <dbReference type="ARBA" id="ARBA00022705"/>
    </source>
</evidence>
<dbReference type="RefSeq" id="WP_183600715.1">
    <property type="nucleotide sequence ID" value="NZ_JACHXK010000005.1"/>
</dbReference>
<feature type="repeat" description="TPR" evidence="5">
    <location>
        <begin position="582"/>
        <end position="615"/>
    </location>
</feature>
<keyword evidence="3 5" id="KW-0802">TPR repeat</keyword>
<evidence type="ECO:0000256" key="3">
    <source>
        <dbReference type="ARBA" id="ARBA00022803"/>
    </source>
</evidence>
<keyword evidence="2" id="KW-0677">Repeat</keyword>
<evidence type="ECO:0000256" key="2">
    <source>
        <dbReference type="ARBA" id="ARBA00022737"/>
    </source>
</evidence>
<keyword evidence="1" id="KW-0235">DNA replication</keyword>
<dbReference type="Proteomes" id="UP000570361">
    <property type="component" value="Unassembled WGS sequence"/>
</dbReference>
<sequence length="850" mass="98998">MRGFDVLGIDPTTDPKEIKRAYTRLLKVHSPETDPEGFQRLREAYEQALAAAQQGLQEEEEDANDPVLRFMNRFTALYADYKSRLEPEAWRQLLDDDACHQLDTGEEISRRILHFLSDHYYIPFAVWTLLNERFRWDRQKDKLYDRFDRNFIDFVMNKVRTDNFFRYEALRDCKEGDADVFIAAYHDGSNAVDAYDYYGTRTAIDQAESLAPWHPDLHVLKARFAMANGRLDEAERLLSGLLEQDADDFYARYFHSILMYRTGRFAEAYEDCAVILPRRPDMADVLFTLGKSGVSLGNYDGAIEHLTTLKGILPHDHEVYHLLTSAYHFQIEQLRPQWDEHPQDMELAYKLAVAYCETNNAETSYKLLSEVEQRQQTAKVYEYMTQALLRMDKHELALVTVNKGLDLFPADYELLFSKAHMLEHFGQLEQSVLYYEQAAAVKPNAAVIYNNKAYMLNKQARYEEALDSAARAIALEPASPNAHRHMAEALLGLERYQESYDACEEALRLFEGYAEAYVTKMRILVHVRQFEEALLVFQKADSLNLKSSQLYRWKAEVLRANGQYAEAIGWCELALELDENNTEAVYCRGLCHYDMDNYEEAIRLFDQVIERSGMERARFYRAYSLYLSNRDDEALTEAEQAISLIEDPSKHDQYYDIIGDVYRRRGQMDDAIEAYKQAMAINDQTAVYPSQIGELERQMGRYEACLEHLNRAIELDPTFIRAYGSLIEAHFFLGKDYEECIRLCRIVLEMEGDNTNACDFLGWSLFMQGRHEAALAIVQEGLRVDGEHISMLHLKMLLLKEQGSIRKALVVCDRILELDPEHEDTLAKRDEMIKEKKERFFDRFRTKRDQ</sequence>
<dbReference type="Gene3D" id="1.10.287.110">
    <property type="entry name" value="DnaJ domain"/>
    <property type="match status" value="1"/>
</dbReference>
<keyword evidence="8" id="KW-1185">Reference proteome</keyword>
<evidence type="ECO:0000313" key="8">
    <source>
        <dbReference type="Proteomes" id="UP000570361"/>
    </source>
</evidence>
<dbReference type="SUPFAM" id="SSF48452">
    <property type="entry name" value="TPR-like"/>
    <property type="match status" value="3"/>
</dbReference>
<feature type="repeat" description="TPR" evidence="5">
    <location>
        <begin position="652"/>
        <end position="685"/>
    </location>
</feature>
<dbReference type="InterPro" id="IPR001623">
    <property type="entry name" value="DnaJ_domain"/>
</dbReference>
<gene>
    <name evidence="7" type="ORF">FHS18_002903</name>
</gene>
<feature type="repeat" description="TPR" evidence="5">
    <location>
        <begin position="446"/>
        <end position="479"/>
    </location>
</feature>
<reference evidence="7 8" key="1">
    <citation type="submission" date="2020-08" db="EMBL/GenBank/DDBJ databases">
        <title>Genomic Encyclopedia of Type Strains, Phase III (KMG-III): the genomes of soil and plant-associated and newly described type strains.</title>
        <authorList>
            <person name="Whitman W."/>
        </authorList>
    </citation>
    <scope>NUCLEOTIDE SEQUENCE [LARGE SCALE GENOMIC DNA]</scope>
    <source>
        <strain evidence="7 8">CECT 5862</strain>
    </source>
</reference>
<feature type="domain" description="J" evidence="6">
    <location>
        <begin position="2"/>
        <end position="75"/>
    </location>
</feature>
<dbReference type="Pfam" id="PF14559">
    <property type="entry name" value="TPR_19"/>
    <property type="match status" value="1"/>
</dbReference>
<dbReference type="SUPFAM" id="SSF46565">
    <property type="entry name" value="Chaperone J-domain"/>
    <property type="match status" value="1"/>
</dbReference>
<dbReference type="Gene3D" id="1.25.40.10">
    <property type="entry name" value="Tetratricopeptide repeat domain"/>
    <property type="match status" value="4"/>
</dbReference>